<protein>
    <submittedName>
        <fullName evidence="2">Uncharacterized protein</fullName>
    </submittedName>
</protein>
<proteinExistence type="predicted"/>
<organism evidence="2 3">
    <name type="scientific">Chara braunii</name>
    <name type="common">Braun's stonewort</name>
    <dbReference type="NCBI Taxonomy" id="69332"/>
    <lineage>
        <taxon>Eukaryota</taxon>
        <taxon>Viridiplantae</taxon>
        <taxon>Streptophyta</taxon>
        <taxon>Charophyceae</taxon>
        <taxon>Charales</taxon>
        <taxon>Characeae</taxon>
        <taxon>Chara</taxon>
    </lineage>
</organism>
<gene>
    <name evidence="2" type="ORF">CBR_g42120</name>
</gene>
<dbReference type="EMBL" id="BFEA01000581">
    <property type="protein sequence ID" value="GBG86837.1"/>
    <property type="molecule type" value="Genomic_DNA"/>
</dbReference>
<keyword evidence="3" id="KW-1185">Reference proteome</keyword>
<sequence>MREKQVAGKGKESMAVRGMRGLMDTQVDEGGALDLSHSLNVMATGLRGEEDIEEDEEESEEKEEEGEDDGYEVGEGKEDEQDQAPNKENQPTQNLLAMTRVNYSLAYQYLEQTYTSAQTLFEMKPDFDLLGSKWALQPTQQGLFFYRYLTRACKYEPVGLCIWVAKTTRVEGGEEVHVTNLWTERKKVIARYILQKKDFVWDAFHDPQGVLHHKLRTAPDEVRLVKDVREQPRR</sequence>
<dbReference type="AlphaFoldDB" id="A0A388LWY2"/>
<reference evidence="2 3" key="1">
    <citation type="journal article" date="2018" name="Cell">
        <title>The Chara Genome: Secondary Complexity and Implications for Plant Terrestrialization.</title>
        <authorList>
            <person name="Nishiyama T."/>
            <person name="Sakayama H."/>
            <person name="Vries J.D."/>
            <person name="Buschmann H."/>
            <person name="Saint-Marcoux D."/>
            <person name="Ullrich K.K."/>
            <person name="Haas F.B."/>
            <person name="Vanderstraeten L."/>
            <person name="Becker D."/>
            <person name="Lang D."/>
            <person name="Vosolsobe S."/>
            <person name="Rombauts S."/>
            <person name="Wilhelmsson P.K.I."/>
            <person name="Janitza P."/>
            <person name="Kern R."/>
            <person name="Heyl A."/>
            <person name="Rumpler F."/>
            <person name="Villalobos L.I.A.C."/>
            <person name="Clay J.M."/>
            <person name="Skokan R."/>
            <person name="Toyoda A."/>
            <person name="Suzuki Y."/>
            <person name="Kagoshima H."/>
            <person name="Schijlen E."/>
            <person name="Tajeshwar N."/>
            <person name="Catarino B."/>
            <person name="Hetherington A.J."/>
            <person name="Saltykova A."/>
            <person name="Bonnot C."/>
            <person name="Breuninger H."/>
            <person name="Symeonidi A."/>
            <person name="Radhakrishnan G.V."/>
            <person name="Van Nieuwerburgh F."/>
            <person name="Deforce D."/>
            <person name="Chang C."/>
            <person name="Karol K.G."/>
            <person name="Hedrich R."/>
            <person name="Ulvskov P."/>
            <person name="Glockner G."/>
            <person name="Delwiche C.F."/>
            <person name="Petrasek J."/>
            <person name="Van de Peer Y."/>
            <person name="Friml J."/>
            <person name="Beilby M."/>
            <person name="Dolan L."/>
            <person name="Kohara Y."/>
            <person name="Sugano S."/>
            <person name="Fujiyama A."/>
            <person name="Delaux P.-M."/>
            <person name="Quint M."/>
            <person name="TheiBen G."/>
            <person name="Hagemann M."/>
            <person name="Harholt J."/>
            <person name="Dunand C."/>
            <person name="Zachgo S."/>
            <person name="Langdale J."/>
            <person name="Maumus F."/>
            <person name="Straeten D.V.D."/>
            <person name="Gould S.B."/>
            <person name="Rensing S.A."/>
        </authorList>
    </citation>
    <scope>NUCLEOTIDE SEQUENCE [LARGE SCALE GENOMIC DNA]</scope>
    <source>
        <strain evidence="2 3">S276</strain>
    </source>
</reference>
<dbReference type="Gramene" id="GBG86837">
    <property type="protein sequence ID" value="GBG86837"/>
    <property type="gene ID" value="CBR_g42120"/>
</dbReference>
<evidence type="ECO:0000313" key="3">
    <source>
        <dbReference type="Proteomes" id="UP000265515"/>
    </source>
</evidence>
<accession>A0A388LWY2</accession>
<dbReference type="Proteomes" id="UP000265515">
    <property type="component" value="Unassembled WGS sequence"/>
</dbReference>
<evidence type="ECO:0000313" key="2">
    <source>
        <dbReference type="EMBL" id="GBG86837.1"/>
    </source>
</evidence>
<feature type="compositionally biased region" description="Polar residues" evidence="1">
    <location>
        <begin position="83"/>
        <end position="93"/>
    </location>
</feature>
<comment type="caution">
    <text evidence="2">The sequence shown here is derived from an EMBL/GenBank/DDBJ whole genome shotgun (WGS) entry which is preliminary data.</text>
</comment>
<feature type="region of interest" description="Disordered" evidence="1">
    <location>
        <begin position="1"/>
        <end position="93"/>
    </location>
</feature>
<feature type="compositionally biased region" description="Basic and acidic residues" evidence="1">
    <location>
        <begin position="1"/>
        <end position="14"/>
    </location>
</feature>
<feature type="compositionally biased region" description="Acidic residues" evidence="1">
    <location>
        <begin position="50"/>
        <end position="82"/>
    </location>
</feature>
<name>A0A388LWY2_CHABU</name>
<evidence type="ECO:0000256" key="1">
    <source>
        <dbReference type="SAM" id="MobiDB-lite"/>
    </source>
</evidence>